<dbReference type="AlphaFoldDB" id="A0A847S8I5"/>
<dbReference type="EMBL" id="JABAIM010000003">
    <property type="protein sequence ID" value="NLR76073.1"/>
    <property type="molecule type" value="Genomic_DNA"/>
</dbReference>
<evidence type="ECO:0000313" key="2">
    <source>
        <dbReference type="Proteomes" id="UP000587991"/>
    </source>
</evidence>
<gene>
    <name evidence="1" type="ORF">HF682_12980</name>
</gene>
<accession>A0A847S8I5</accession>
<organism evidence="1 2">
    <name type="scientific">Leeia aquatica</name>
    <dbReference type="NCBI Taxonomy" id="2725557"/>
    <lineage>
        <taxon>Bacteria</taxon>
        <taxon>Pseudomonadati</taxon>
        <taxon>Pseudomonadota</taxon>
        <taxon>Betaproteobacteria</taxon>
        <taxon>Neisseriales</taxon>
        <taxon>Leeiaceae</taxon>
        <taxon>Leeia</taxon>
    </lineage>
</organism>
<comment type="caution">
    <text evidence="1">The sequence shown here is derived from an EMBL/GenBank/DDBJ whole genome shotgun (WGS) entry which is preliminary data.</text>
</comment>
<evidence type="ECO:0000313" key="1">
    <source>
        <dbReference type="EMBL" id="NLR76073.1"/>
    </source>
</evidence>
<protein>
    <submittedName>
        <fullName evidence="1">Uncharacterized protein</fullName>
    </submittedName>
</protein>
<dbReference type="RefSeq" id="WP_168877750.1">
    <property type="nucleotide sequence ID" value="NZ_JABAIM010000003.1"/>
</dbReference>
<keyword evidence="2" id="KW-1185">Reference proteome</keyword>
<dbReference type="Proteomes" id="UP000587991">
    <property type="component" value="Unassembled WGS sequence"/>
</dbReference>
<proteinExistence type="predicted"/>
<reference evidence="1 2" key="1">
    <citation type="submission" date="2020-04" db="EMBL/GenBank/DDBJ databases">
        <title>Draft genome of Leeia sp. IMCC25680.</title>
        <authorList>
            <person name="Song J."/>
            <person name="Cho J.-C."/>
        </authorList>
    </citation>
    <scope>NUCLEOTIDE SEQUENCE [LARGE SCALE GENOMIC DNA]</scope>
    <source>
        <strain evidence="1 2">IMCC25680</strain>
    </source>
</reference>
<sequence>MRSLWKGLIMLGVMSSAVAGELGYVLQRDACPAYQCKMTLLRLRQGKPEAHARIDWRVPALPGEPAWSTFKLTAAVEAQTASLPQWLLAQDKQHAVKIGLQTWPGQHGGALLTLRFLGQPAKTVVQWYDGPPGVLDLQGQLEVSDEPDRAYRVEVQPRRHRDGQWHLVQARFSRPHGQPVWQDLALWEWQPQHAEPWRPIADAGWGVVWAERAAAPALAEGVLVEGRLLQAAAAGHQYLRWAADAEAARRLQMQLQALMPAVTLQRMPLMKGTVKGAGSY</sequence>
<name>A0A847S8I5_9NEIS</name>